<evidence type="ECO:0000256" key="7">
    <source>
        <dbReference type="ARBA" id="ARBA00024338"/>
    </source>
</evidence>
<feature type="compositionally biased region" description="Pro residues" evidence="8">
    <location>
        <begin position="411"/>
        <end position="432"/>
    </location>
</feature>
<keyword evidence="12" id="KW-1185">Reference proteome</keyword>
<keyword evidence="2" id="KW-0813">Transport</keyword>
<organism evidence="11 12">
    <name type="scientific">Aphanomyces stellatus</name>
    <dbReference type="NCBI Taxonomy" id="120398"/>
    <lineage>
        <taxon>Eukaryota</taxon>
        <taxon>Sar</taxon>
        <taxon>Stramenopiles</taxon>
        <taxon>Oomycota</taxon>
        <taxon>Saprolegniomycetes</taxon>
        <taxon>Saprolegniales</taxon>
        <taxon>Verrucalvaceae</taxon>
        <taxon>Aphanomyces</taxon>
    </lineage>
</organism>
<sequence>MQDTKPLLPKAVRTPLGKAALRKEASYIFKYLLFAQVTVYLETGTIPCLLDEFALVFNMNAREQGWLGSVVYIALCAASPLSAVAYKHLDAKTVLAVSLVLNNLCVLGFALTPTGYDSSSLILITMRALIGFTQSFLCVYTPLWVDAFSPRASVAGWMSYLQGSVPLGVMFGYLFGSVSNWLSVDVCLFQCWRWPFLLQFLLVVPLMVGIFFVPSEHLSILKKKKPTTTTTTDQDDDDAHPVMLQEMARQRRKSLSTLSYSFRDGDLNNAQFTAIRASYMTPRFRMDSYDIESIVVDDNDLDMDMHGVGGMPLSQVASSESASGASTQYGTMTVVDHEDEHDKPPTTIPTTTSTTTMSTPLPYVVIPTLVDDDDATSSHIDSIHSVYHTAREEAPSSNLLSTSALAKLPPLPPSVSDIPPPLPNSMLPPLPPSSMTSLTTPPPSGTSLATVDYDHSAVVVDAAPTPPPTPRRLASYRRSHTRHLTTSRHLHHVDVGDEGDDDDDDDDDECDDGEDLGFYHSLVTLLARPTFTLVVLGLSAIYFVVTGVQFWSTIYLQKNFDASVVVVNGLFVVVAGTGPIWGVFFGGALIDRAGGYMGLRQRAKALGICVALGLVAFLLGIVTTFLPSLYLQAASLWLLLFFGGAILPSCTGIFISATPVHLRSLASSVSVMVFNFLGYALAPALTGSFMELIHRHANDPTSYWFGCDEACQYRVGFRCCLAWSVWSLLALSGAYVVATRQAALHGHKAPHSPSSGMHEKPIAIMMH</sequence>
<evidence type="ECO:0000313" key="11">
    <source>
        <dbReference type="EMBL" id="VFT78222.1"/>
    </source>
</evidence>
<accession>A0A485K6Q8</accession>
<comment type="similarity">
    <text evidence="7">Belongs to the major facilitator superfamily. Spinster (TC 2.A.1.49) family.</text>
</comment>
<evidence type="ECO:0000256" key="1">
    <source>
        <dbReference type="ARBA" id="ARBA00004141"/>
    </source>
</evidence>
<feature type="transmembrane region" description="Helical" evidence="9">
    <location>
        <begin position="563"/>
        <end position="584"/>
    </location>
</feature>
<dbReference type="OrthoDB" id="6770063at2759"/>
<feature type="transmembrane region" description="Helical" evidence="9">
    <location>
        <begin position="605"/>
        <end position="630"/>
    </location>
</feature>
<protein>
    <submittedName>
        <fullName evidence="11">Aste57867_1000 protein</fullName>
    </submittedName>
</protein>
<dbReference type="GO" id="GO:0022857">
    <property type="term" value="F:transmembrane transporter activity"/>
    <property type="evidence" value="ECO:0007669"/>
    <property type="project" value="InterPro"/>
</dbReference>
<dbReference type="Pfam" id="PF07690">
    <property type="entry name" value="MFS_1"/>
    <property type="match status" value="1"/>
</dbReference>
<evidence type="ECO:0000256" key="9">
    <source>
        <dbReference type="SAM" id="Phobius"/>
    </source>
</evidence>
<evidence type="ECO:0000256" key="3">
    <source>
        <dbReference type="ARBA" id="ARBA00022692"/>
    </source>
</evidence>
<reference evidence="10" key="2">
    <citation type="submission" date="2019-06" db="EMBL/GenBank/DDBJ databases">
        <title>Genomics analysis of Aphanomyces spp. identifies a new class of oomycete effector associated with host adaptation.</title>
        <authorList>
            <person name="Gaulin E."/>
        </authorList>
    </citation>
    <scope>NUCLEOTIDE SEQUENCE</scope>
    <source>
        <strain evidence="10">CBS 578.67</strain>
    </source>
</reference>
<feature type="transmembrane region" description="Helical" evidence="9">
    <location>
        <begin position="531"/>
        <end position="551"/>
    </location>
</feature>
<feature type="compositionally biased region" description="Basic residues" evidence="8">
    <location>
        <begin position="474"/>
        <end position="491"/>
    </location>
</feature>
<comment type="subcellular location">
    <subcellularLocation>
        <location evidence="1">Membrane</location>
        <topology evidence="1">Multi-pass membrane protein</topology>
    </subcellularLocation>
</comment>
<evidence type="ECO:0000256" key="2">
    <source>
        <dbReference type="ARBA" id="ARBA00022448"/>
    </source>
</evidence>
<name>A0A485K6Q8_9STRA</name>
<dbReference type="AlphaFoldDB" id="A0A485K6Q8"/>
<feature type="transmembrane region" description="Helical" evidence="9">
    <location>
        <begin position="715"/>
        <end position="738"/>
    </location>
</feature>
<feature type="transmembrane region" description="Helical" evidence="9">
    <location>
        <begin position="157"/>
        <end position="176"/>
    </location>
</feature>
<feature type="transmembrane region" description="Helical" evidence="9">
    <location>
        <begin position="66"/>
        <end position="86"/>
    </location>
</feature>
<reference evidence="11 12" key="1">
    <citation type="submission" date="2019-03" db="EMBL/GenBank/DDBJ databases">
        <authorList>
            <person name="Gaulin E."/>
            <person name="Dumas B."/>
        </authorList>
    </citation>
    <scope>NUCLEOTIDE SEQUENCE [LARGE SCALE GENOMIC DNA]</scope>
    <source>
        <strain evidence="11">CBS 568.67</strain>
    </source>
</reference>
<dbReference type="Gene3D" id="1.20.1250.20">
    <property type="entry name" value="MFS general substrate transporter like domains"/>
    <property type="match status" value="2"/>
</dbReference>
<dbReference type="Proteomes" id="UP000332933">
    <property type="component" value="Unassembled WGS sequence"/>
</dbReference>
<dbReference type="InterPro" id="IPR004156">
    <property type="entry name" value="OATP"/>
</dbReference>
<dbReference type="EMBL" id="VJMH01000067">
    <property type="protein sequence ID" value="KAF0719500.1"/>
    <property type="molecule type" value="Genomic_DNA"/>
</dbReference>
<dbReference type="InterPro" id="IPR044770">
    <property type="entry name" value="MFS_spinster-like"/>
</dbReference>
<evidence type="ECO:0000313" key="10">
    <source>
        <dbReference type="EMBL" id="KAF0719500.1"/>
    </source>
</evidence>
<dbReference type="InterPro" id="IPR011701">
    <property type="entry name" value="MFS"/>
</dbReference>
<dbReference type="PANTHER" id="PTHR23505">
    <property type="entry name" value="SPINSTER"/>
    <property type="match status" value="1"/>
</dbReference>
<proteinExistence type="inferred from homology"/>
<dbReference type="SUPFAM" id="SSF103473">
    <property type="entry name" value="MFS general substrate transporter"/>
    <property type="match status" value="1"/>
</dbReference>
<keyword evidence="5 9" id="KW-0472">Membrane</keyword>
<evidence type="ECO:0000256" key="4">
    <source>
        <dbReference type="ARBA" id="ARBA00022989"/>
    </source>
</evidence>
<evidence type="ECO:0000256" key="6">
    <source>
        <dbReference type="ARBA" id="ARBA00023157"/>
    </source>
</evidence>
<gene>
    <name evidence="11" type="primary">Aste57867_1000</name>
    <name evidence="10" type="ORF">As57867_000999</name>
    <name evidence="11" type="ORF">ASTE57867_1000</name>
</gene>
<dbReference type="GO" id="GO:0016020">
    <property type="term" value="C:membrane"/>
    <property type="evidence" value="ECO:0007669"/>
    <property type="project" value="UniProtKB-SubCell"/>
</dbReference>
<evidence type="ECO:0000256" key="5">
    <source>
        <dbReference type="ARBA" id="ARBA00023136"/>
    </source>
</evidence>
<dbReference type="PANTHER" id="PTHR23505:SF9">
    <property type="entry name" value="PROTEIN, PUTATIVE-RELATED"/>
    <property type="match status" value="1"/>
</dbReference>
<evidence type="ECO:0000313" key="12">
    <source>
        <dbReference type="Proteomes" id="UP000332933"/>
    </source>
</evidence>
<keyword evidence="6" id="KW-1015">Disulfide bond</keyword>
<feature type="transmembrane region" description="Helical" evidence="9">
    <location>
        <begin position="636"/>
        <end position="657"/>
    </location>
</feature>
<feature type="region of interest" description="Disordered" evidence="8">
    <location>
        <begin position="411"/>
        <end position="509"/>
    </location>
</feature>
<dbReference type="InterPro" id="IPR036259">
    <property type="entry name" value="MFS_trans_sf"/>
</dbReference>
<feature type="transmembrane region" description="Helical" evidence="9">
    <location>
        <begin position="196"/>
        <end position="215"/>
    </location>
</feature>
<dbReference type="Pfam" id="PF03137">
    <property type="entry name" value="OATP"/>
    <property type="match status" value="1"/>
</dbReference>
<feature type="transmembrane region" description="Helical" evidence="9">
    <location>
        <begin position="124"/>
        <end position="145"/>
    </location>
</feature>
<dbReference type="EMBL" id="CAADRA010000067">
    <property type="protein sequence ID" value="VFT78222.1"/>
    <property type="molecule type" value="Genomic_DNA"/>
</dbReference>
<keyword evidence="4 9" id="KW-1133">Transmembrane helix</keyword>
<keyword evidence="3 9" id="KW-0812">Transmembrane</keyword>
<feature type="transmembrane region" description="Helical" evidence="9">
    <location>
        <begin position="93"/>
        <end position="112"/>
    </location>
</feature>
<feature type="compositionally biased region" description="Acidic residues" evidence="8">
    <location>
        <begin position="496"/>
        <end position="509"/>
    </location>
</feature>
<evidence type="ECO:0000256" key="8">
    <source>
        <dbReference type="SAM" id="MobiDB-lite"/>
    </source>
</evidence>